<evidence type="ECO:0000313" key="8">
    <source>
        <dbReference type="Proteomes" id="UP000427769"/>
    </source>
</evidence>
<dbReference type="Pfam" id="PF00378">
    <property type="entry name" value="ECH_1"/>
    <property type="match status" value="1"/>
</dbReference>
<dbReference type="InterPro" id="IPR029045">
    <property type="entry name" value="ClpP/crotonase-like_dom_sf"/>
</dbReference>
<name>A0A5K7ZN03_9BACT</name>
<evidence type="ECO:0000256" key="6">
    <source>
        <dbReference type="ARBA" id="ARBA00040545"/>
    </source>
</evidence>
<proteinExistence type="inferred from homology"/>
<dbReference type="OrthoDB" id="5365311at2"/>
<reference evidence="7 8" key="1">
    <citation type="submission" date="2019-11" db="EMBL/GenBank/DDBJ databases">
        <title>Comparative genomics of hydrocarbon-degrading Desulfosarcina strains.</title>
        <authorList>
            <person name="Watanabe M."/>
            <person name="Kojima H."/>
            <person name="Fukui M."/>
        </authorList>
    </citation>
    <scope>NUCLEOTIDE SEQUENCE [LARGE SCALE GENOMIC DNA]</scope>
    <source>
        <strain evidence="7 8">PP31</strain>
    </source>
</reference>
<dbReference type="PANTHER" id="PTHR43602">
    <property type="match status" value="1"/>
</dbReference>
<dbReference type="PANTHER" id="PTHR43602:SF1">
    <property type="entry name" value="ENOYL-COA HYDRATASE DOMAIN-CONTAINING PROTEIN 3, MITOCHONDRIAL"/>
    <property type="match status" value="1"/>
</dbReference>
<dbReference type="GO" id="GO:0006631">
    <property type="term" value="P:fatty acid metabolic process"/>
    <property type="evidence" value="ECO:0007669"/>
    <property type="project" value="UniProtKB-KW"/>
</dbReference>
<dbReference type="InterPro" id="IPR014748">
    <property type="entry name" value="Enoyl-CoA_hydra_C"/>
</dbReference>
<dbReference type="InterPro" id="IPR001753">
    <property type="entry name" value="Enoyl-CoA_hydra/iso"/>
</dbReference>
<evidence type="ECO:0000256" key="3">
    <source>
        <dbReference type="ARBA" id="ARBA00022946"/>
    </source>
</evidence>
<keyword evidence="3" id="KW-0809">Transit peptide</keyword>
<sequence>MTDTDYTEITFDREDAVGILTLNNAGKVNALSRQMIGEILDLLDRVIVDETLKVLILKAAGKHFCAGHYLAEMVDTGVKEYKFIFDQCTRMMMRIHEIPQVVIAQVQGIATAAGCQLAAWCDLVVAEEGARFSTPGVKIGLFCTTPMVAITRAIGRKAAMEMLVTGREFPAAEAKNIGLVNRVVPLEKLEETTRELAYQISEASGFALSIGKQGLYAQADMSDAQALHYAKHTIVMNNMAEDAQNGIKAFLEKRTPEWKNR</sequence>
<dbReference type="KEGG" id="dwd:DSCW_49340"/>
<dbReference type="NCBIfam" id="NF006008">
    <property type="entry name" value="PRK08139.1"/>
    <property type="match status" value="1"/>
</dbReference>
<dbReference type="GO" id="GO:0016836">
    <property type="term" value="F:hydro-lyase activity"/>
    <property type="evidence" value="ECO:0007669"/>
    <property type="project" value="TreeGrafter"/>
</dbReference>
<evidence type="ECO:0000256" key="2">
    <source>
        <dbReference type="ARBA" id="ARBA00022832"/>
    </source>
</evidence>
<dbReference type="SUPFAM" id="SSF52096">
    <property type="entry name" value="ClpP/crotonase"/>
    <property type="match status" value="1"/>
</dbReference>
<evidence type="ECO:0000256" key="5">
    <source>
        <dbReference type="ARBA" id="ARBA00037410"/>
    </source>
</evidence>
<dbReference type="EMBL" id="AP021875">
    <property type="protein sequence ID" value="BBO77517.1"/>
    <property type="molecule type" value="Genomic_DNA"/>
</dbReference>
<dbReference type="Proteomes" id="UP000427769">
    <property type="component" value="Chromosome"/>
</dbReference>
<evidence type="ECO:0000313" key="7">
    <source>
        <dbReference type="EMBL" id="BBO77517.1"/>
    </source>
</evidence>
<dbReference type="AlphaFoldDB" id="A0A5K7ZN03"/>
<organism evidence="7 8">
    <name type="scientific">Desulfosarcina widdelii</name>
    <dbReference type="NCBI Taxonomy" id="947919"/>
    <lineage>
        <taxon>Bacteria</taxon>
        <taxon>Pseudomonadati</taxon>
        <taxon>Thermodesulfobacteriota</taxon>
        <taxon>Desulfobacteria</taxon>
        <taxon>Desulfobacterales</taxon>
        <taxon>Desulfosarcinaceae</taxon>
        <taxon>Desulfosarcina</taxon>
    </lineage>
</organism>
<comment type="similarity">
    <text evidence="1">Belongs to the enoyl-CoA hydratase/isomerase family.</text>
</comment>
<comment type="function">
    <text evidence="5">May play a role in fatty acid biosynthesis and insulin sensitivity.</text>
</comment>
<dbReference type="Gene3D" id="1.10.12.10">
    <property type="entry name" value="Lyase 2-enoyl-coa Hydratase, Chain A, domain 2"/>
    <property type="match status" value="1"/>
</dbReference>
<dbReference type="Gene3D" id="3.90.226.10">
    <property type="entry name" value="2-enoyl-CoA Hydratase, Chain A, domain 1"/>
    <property type="match status" value="1"/>
</dbReference>
<accession>A0A5K7ZN03</accession>
<dbReference type="InterPro" id="IPR052377">
    <property type="entry name" value="Mitochondrial_ECH-domain"/>
</dbReference>
<dbReference type="CDD" id="cd06558">
    <property type="entry name" value="crotonase-like"/>
    <property type="match status" value="1"/>
</dbReference>
<gene>
    <name evidence="7" type="ORF">DSCW_49340</name>
</gene>
<protein>
    <recommendedName>
        <fullName evidence="6">Enoyl-CoA hydratase domain-containing protein 3, mitochondrial</fullName>
    </recommendedName>
</protein>
<evidence type="ECO:0000256" key="1">
    <source>
        <dbReference type="ARBA" id="ARBA00005254"/>
    </source>
</evidence>
<keyword evidence="4" id="KW-0443">Lipid metabolism</keyword>
<evidence type="ECO:0000256" key="4">
    <source>
        <dbReference type="ARBA" id="ARBA00023098"/>
    </source>
</evidence>
<dbReference type="RefSeq" id="WP_155306249.1">
    <property type="nucleotide sequence ID" value="NZ_AP021875.1"/>
</dbReference>
<keyword evidence="2" id="KW-0276">Fatty acid metabolism</keyword>
<keyword evidence="8" id="KW-1185">Reference proteome</keyword>